<dbReference type="GO" id="GO:0006260">
    <property type="term" value="P:DNA replication"/>
    <property type="evidence" value="ECO:0007669"/>
    <property type="project" value="InterPro"/>
</dbReference>
<dbReference type="Gene3D" id="1.20.272.10">
    <property type="match status" value="1"/>
</dbReference>
<evidence type="ECO:0000313" key="2">
    <source>
        <dbReference type="Proteomes" id="UP000226525"/>
    </source>
</evidence>
<sequence length="206" mass="24344">MEDFMSYDPWQNITTRNGIKGDLIISALQKSIRRSMTEEAIIFAFEMYITSSQFEDKLWRRLQAISVEDVGFGDLNSPILINSLNQMRQNFPYSDGDRPIFFVHAIRYLSAAKKDRTSDHMKNIVINEFRYGKKPIIPDFAIDMHTEEGRKQGRDFQHFLNEASKTNNTLEVNEDFKEKLLELLKEIDENKKEETTNQFRFNTWQQ</sequence>
<comment type="caution">
    <text evidence="1">The sequence shown here is derived from an EMBL/GenBank/DDBJ whole genome shotgun (WGS) entry which is preliminary data.</text>
</comment>
<proteinExistence type="predicted"/>
<name>A0A2D6YLP6_9DELT</name>
<accession>A0A2D6YLP6</accession>
<dbReference type="AlphaFoldDB" id="A0A2D6YLP6"/>
<protein>
    <submittedName>
        <fullName evidence="1">Uncharacterized protein</fullName>
    </submittedName>
</protein>
<evidence type="ECO:0000313" key="1">
    <source>
        <dbReference type="EMBL" id="MAH64123.1"/>
    </source>
</evidence>
<organism evidence="1 2">
    <name type="scientific">SAR324 cluster bacterium</name>
    <dbReference type="NCBI Taxonomy" id="2024889"/>
    <lineage>
        <taxon>Bacteria</taxon>
        <taxon>Deltaproteobacteria</taxon>
        <taxon>SAR324 cluster</taxon>
    </lineage>
</organism>
<dbReference type="EMBL" id="NZEX01000136">
    <property type="protein sequence ID" value="MAH64123.1"/>
    <property type="molecule type" value="Genomic_DNA"/>
</dbReference>
<dbReference type="GO" id="GO:0003677">
    <property type="term" value="F:DNA binding"/>
    <property type="evidence" value="ECO:0007669"/>
    <property type="project" value="InterPro"/>
</dbReference>
<gene>
    <name evidence="1" type="ORF">CMN54_11915</name>
</gene>
<dbReference type="InterPro" id="IPR008921">
    <property type="entry name" value="DNA_pol3_clamp-load_cplx_C"/>
</dbReference>
<dbReference type="Proteomes" id="UP000226525">
    <property type="component" value="Unassembled WGS sequence"/>
</dbReference>
<reference evidence="2" key="1">
    <citation type="submission" date="2017-09" db="EMBL/GenBank/DDBJ databases">
        <title>The Reconstruction of 2,631 Draft Metagenome-Assembled Genomes from the Global Oceans.</title>
        <authorList>
            <person name="Tully B.J."/>
            <person name="Graham E.D."/>
            <person name="Heidelberg J.F."/>
        </authorList>
    </citation>
    <scope>NUCLEOTIDE SEQUENCE [LARGE SCALE GENOMIC DNA]</scope>
</reference>
<dbReference type="SUPFAM" id="SSF48019">
    <property type="entry name" value="post-AAA+ oligomerization domain-like"/>
    <property type="match status" value="1"/>
</dbReference>